<dbReference type="CTD" id="20203453"/>
<dbReference type="KEGG" id="hro:HELRODRAFT_171028"/>
<comment type="similarity">
    <text evidence="1">Belongs to the Iojap/RsfS family.</text>
</comment>
<evidence type="ECO:0000313" key="4">
    <source>
        <dbReference type="Proteomes" id="UP000015101"/>
    </source>
</evidence>
<dbReference type="AlphaFoldDB" id="T1F3Q4"/>
<dbReference type="GO" id="GO:0090071">
    <property type="term" value="P:negative regulation of ribosome biogenesis"/>
    <property type="evidence" value="ECO:0000318"/>
    <property type="project" value="GO_Central"/>
</dbReference>
<keyword evidence="4" id="KW-1185">Reference proteome</keyword>
<dbReference type="Proteomes" id="UP000015101">
    <property type="component" value="Unassembled WGS sequence"/>
</dbReference>
<reference evidence="3" key="3">
    <citation type="submission" date="2015-06" db="UniProtKB">
        <authorList>
            <consortium name="EnsemblMetazoa"/>
        </authorList>
    </citation>
    <scope>IDENTIFICATION</scope>
</reference>
<dbReference type="PANTHER" id="PTHR21043">
    <property type="entry name" value="IOJAP SUPERFAMILY ORTHOLOG"/>
    <property type="match status" value="1"/>
</dbReference>
<reference evidence="2 4" key="2">
    <citation type="journal article" date="2013" name="Nature">
        <title>Insights into bilaterian evolution from three spiralian genomes.</title>
        <authorList>
            <person name="Simakov O."/>
            <person name="Marletaz F."/>
            <person name="Cho S.J."/>
            <person name="Edsinger-Gonzales E."/>
            <person name="Havlak P."/>
            <person name="Hellsten U."/>
            <person name="Kuo D.H."/>
            <person name="Larsson T."/>
            <person name="Lv J."/>
            <person name="Arendt D."/>
            <person name="Savage R."/>
            <person name="Osoegawa K."/>
            <person name="de Jong P."/>
            <person name="Grimwood J."/>
            <person name="Chapman J.A."/>
            <person name="Shapiro H."/>
            <person name="Aerts A."/>
            <person name="Otillar R.P."/>
            <person name="Terry A.Y."/>
            <person name="Boore J.L."/>
            <person name="Grigoriev I.V."/>
            <person name="Lindberg D.R."/>
            <person name="Seaver E.C."/>
            <person name="Weisblat D.A."/>
            <person name="Putnam N.H."/>
            <person name="Rokhsar D.S."/>
        </authorList>
    </citation>
    <scope>NUCLEOTIDE SEQUENCE</scope>
</reference>
<gene>
    <name evidence="3" type="primary">20203453</name>
    <name evidence="2" type="ORF">HELRODRAFT_171028</name>
</gene>
<dbReference type="GO" id="GO:0005739">
    <property type="term" value="C:mitochondrion"/>
    <property type="evidence" value="ECO:0000318"/>
    <property type="project" value="GO_Central"/>
</dbReference>
<reference evidence="4" key="1">
    <citation type="submission" date="2012-12" db="EMBL/GenBank/DDBJ databases">
        <authorList>
            <person name="Hellsten U."/>
            <person name="Grimwood J."/>
            <person name="Chapman J.A."/>
            <person name="Shapiro H."/>
            <person name="Aerts A."/>
            <person name="Otillar R.P."/>
            <person name="Terry A.Y."/>
            <person name="Boore J.L."/>
            <person name="Simakov O."/>
            <person name="Marletaz F."/>
            <person name="Cho S.-J."/>
            <person name="Edsinger-Gonzales E."/>
            <person name="Havlak P."/>
            <person name="Kuo D.-H."/>
            <person name="Larsson T."/>
            <person name="Lv J."/>
            <person name="Arendt D."/>
            <person name="Savage R."/>
            <person name="Osoegawa K."/>
            <person name="de Jong P."/>
            <person name="Lindberg D.R."/>
            <person name="Seaver E.C."/>
            <person name="Weisblat D.A."/>
            <person name="Putnam N.H."/>
            <person name="Grigoriev I.V."/>
            <person name="Rokhsar D.S."/>
        </authorList>
    </citation>
    <scope>NUCLEOTIDE SEQUENCE</scope>
</reference>
<evidence type="ECO:0000313" key="2">
    <source>
        <dbReference type="EMBL" id="ESO06993.1"/>
    </source>
</evidence>
<dbReference type="GO" id="GO:0017148">
    <property type="term" value="P:negative regulation of translation"/>
    <property type="evidence" value="ECO:0000318"/>
    <property type="project" value="GO_Central"/>
</dbReference>
<name>T1F3Q4_HELRO</name>
<dbReference type="RefSeq" id="XP_009015089.1">
    <property type="nucleotide sequence ID" value="XM_009016841.1"/>
</dbReference>
<evidence type="ECO:0000256" key="1">
    <source>
        <dbReference type="ARBA" id="ARBA00010574"/>
    </source>
</evidence>
<dbReference type="EnsemblMetazoa" id="HelroT171028">
    <property type="protein sequence ID" value="HelroP171028"/>
    <property type="gene ID" value="HelroG171028"/>
</dbReference>
<dbReference type="Gene3D" id="3.30.460.10">
    <property type="entry name" value="Beta Polymerase, domain 2"/>
    <property type="match status" value="1"/>
</dbReference>
<dbReference type="InParanoid" id="T1F3Q4"/>
<dbReference type="GeneID" id="20203453"/>
<organism evidence="3 4">
    <name type="scientific">Helobdella robusta</name>
    <name type="common">Californian leech</name>
    <dbReference type="NCBI Taxonomy" id="6412"/>
    <lineage>
        <taxon>Eukaryota</taxon>
        <taxon>Metazoa</taxon>
        <taxon>Spiralia</taxon>
        <taxon>Lophotrochozoa</taxon>
        <taxon>Annelida</taxon>
        <taxon>Clitellata</taxon>
        <taxon>Hirudinea</taxon>
        <taxon>Rhynchobdellida</taxon>
        <taxon>Glossiphoniidae</taxon>
        <taxon>Helobdella</taxon>
    </lineage>
</organism>
<dbReference type="EMBL" id="AMQM01003753">
    <property type="status" value="NOT_ANNOTATED_CDS"/>
    <property type="molecule type" value="Genomic_DNA"/>
</dbReference>
<dbReference type="NCBIfam" id="TIGR00090">
    <property type="entry name" value="rsfS_iojap_ybeB"/>
    <property type="match status" value="1"/>
</dbReference>
<dbReference type="InterPro" id="IPR043519">
    <property type="entry name" value="NT_sf"/>
</dbReference>
<evidence type="ECO:0000313" key="3">
    <source>
        <dbReference type="EnsemblMetazoa" id="HelroP171028"/>
    </source>
</evidence>
<sequence length="200" mass="23291">MLRYDYEEYEEVDSEDADDEHNVYPQAIPDYMTKRGTTGVFDIEDLRKLLEDERALDVICIPVPPQCRYCDYLVILTGKSYRHLRAMAEKIKKLFKTKRSSHDPESVNIEGNIVVHLFLEETRKKYNLEELWTVGPELDSHCIQERAELEGIRNKLGVGRATVIANGHKISPSDFSFDEELERIKKLRLAEKLEGEKEKC</sequence>
<dbReference type="OrthoDB" id="21330at2759"/>
<dbReference type="GO" id="GO:0043023">
    <property type="term" value="F:ribosomal large subunit binding"/>
    <property type="evidence" value="ECO:0000318"/>
    <property type="project" value="GO_Central"/>
</dbReference>
<protein>
    <submittedName>
        <fullName evidence="2 3">Uncharacterized protein</fullName>
    </submittedName>
</protein>
<dbReference type="InterPro" id="IPR004394">
    <property type="entry name" value="Iojap/RsfS/C7orf30"/>
</dbReference>
<dbReference type="SUPFAM" id="SSF81301">
    <property type="entry name" value="Nucleotidyltransferase"/>
    <property type="match status" value="1"/>
</dbReference>
<dbReference type="eggNOG" id="KOG3212">
    <property type="taxonomic scope" value="Eukaryota"/>
</dbReference>
<accession>T1F3Q4</accession>
<dbReference type="PANTHER" id="PTHR21043:SF0">
    <property type="entry name" value="MITOCHONDRIAL ASSEMBLY OF RIBOSOMAL LARGE SUBUNIT PROTEIN 1"/>
    <property type="match status" value="1"/>
</dbReference>
<dbReference type="EMBL" id="KB096275">
    <property type="protein sequence ID" value="ESO06993.1"/>
    <property type="molecule type" value="Genomic_DNA"/>
</dbReference>
<dbReference type="Pfam" id="PF02410">
    <property type="entry name" value="RsfS"/>
    <property type="match status" value="1"/>
</dbReference>
<dbReference type="FunCoup" id="T1F3Q4">
    <property type="interactions" value="459"/>
</dbReference>
<dbReference type="STRING" id="6412.T1F3Q4"/>
<proteinExistence type="inferred from homology"/>
<dbReference type="HOGENOM" id="CLU_1367548_0_0_1"/>